<dbReference type="PROSITE" id="PS50109">
    <property type="entry name" value="HIS_KIN"/>
    <property type="match status" value="1"/>
</dbReference>
<feature type="domain" description="Histidine kinase" evidence="9">
    <location>
        <begin position="1"/>
        <end position="163"/>
    </location>
</feature>
<evidence type="ECO:0000256" key="7">
    <source>
        <dbReference type="ARBA" id="ARBA00022840"/>
    </source>
</evidence>
<keyword evidence="6" id="KW-0418">Kinase</keyword>
<dbReference type="EMBL" id="DRIG01000008">
    <property type="protein sequence ID" value="HEC77618.1"/>
    <property type="molecule type" value="Genomic_DNA"/>
</dbReference>
<keyword evidence="3" id="KW-0597">Phosphoprotein</keyword>
<dbReference type="GO" id="GO:0005524">
    <property type="term" value="F:ATP binding"/>
    <property type="evidence" value="ECO:0007669"/>
    <property type="project" value="UniProtKB-KW"/>
</dbReference>
<evidence type="ECO:0000256" key="6">
    <source>
        <dbReference type="ARBA" id="ARBA00022777"/>
    </source>
</evidence>
<keyword evidence="8" id="KW-0902">Two-component regulatory system</keyword>
<evidence type="ECO:0000256" key="1">
    <source>
        <dbReference type="ARBA" id="ARBA00000085"/>
    </source>
</evidence>
<dbReference type="InterPro" id="IPR005467">
    <property type="entry name" value="His_kinase_dom"/>
</dbReference>
<evidence type="ECO:0000256" key="5">
    <source>
        <dbReference type="ARBA" id="ARBA00022741"/>
    </source>
</evidence>
<proteinExistence type="predicted"/>
<dbReference type="InterPro" id="IPR036890">
    <property type="entry name" value="HATPase_C_sf"/>
</dbReference>
<dbReference type="AlphaFoldDB" id="A0A9C9EKC6"/>
<dbReference type="PRINTS" id="PR00344">
    <property type="entry name" value="BCTRLSENSOR"/>
</dbReference>
<dbReference type="Proteomes" id="UP000885826">
    <property type="component" value="Unassembled WGS sequence"/>
</dbReference>
<evidence type="ECO:0000259" key="9">
    <source>
        <dbReference type="PROSITE" id="PS50109"/>
    </source>
</evidence>
<accession>A0A9C9EKC6</accession>
<evidence type="ECO:0000256" key="2">
    <source>
        <dbReference type="ARBA" id="ARBA00012438"/>
    </source>
</evidence>
<evidence type="ECO:0000256" key="4">
    <source>
        <dbReference type="ARBA" id="ARBA00022679"/>
    </source>
</evidence>
<evidence type="ECO:0000313" key="10">
    <source>
        <dbReference type="EMBL" id="HEC77618.1"/>
    </source>
</evidence>
<gene>
    <name evidence="10" type="ORF">ENI34_00565</name>
</gene>
<dbReference type="PANTHER" id="PTHR43065:SF10">
    <property type="entry name" value="PEROXIDE STRESS-ACTIVATED HISTIDINE KINASE MAK3"/>
    <property type="match status" value="1"/>
</dbReference>
<organism evidence="10 11">
    <name type="scientific">candidate division WOR-3 bacterium</name>
    <dbReference type="NCBI Taxonomy" id="2052148"/>
    <lineage>
        <taxon>Bacteria</taxon>
        <taxon>Bacteria division WOR-3</taxon>
    </lineage>
</organism>
<evidence type="ECO:0000313" key="11">
    <source>
        <dbReference type="Proteomes" id="UP000885826"/>
    </source>
</evidence>
<dbReference type="PANTHER" id="PTHR43065">
    <property type="entry name" value="SENSOR HISTIDINE KINASE"/>
    <property type="match status" value="1"/>
</dbReference>
<dbReference type="SMART" id="SM00387">
    <property type="entry name" value="HATPase_c"/>
    <property type="match status" value="1"/>
</dbReference>
<dbReference type="SUPFAM" id="SSF55874">
    <property type="entry name" value="ATPase domain of HSP90 chaperone/DNA topoisomerase II/histidine kinase"/>
    <property type="match status" value="1"/>
</dbReference>
<dbReference type="EC" id="2.7.13.3" evidence="2"/>
<keyword evidence="4" id="KW-0808">Transferase</keyword>
<dbReference type="Pfam" id="PF02518">
    <property type="entry name" value="HATPase_c"/>
    <property type="match status" value="1"/>
</dbReference>
<protein>
    <recommendedName>
        <fullName evidence="2">histidine kinase</fullName>
        <ecNumber evidence="2">2.7.13.3</ecNumber>
    </recommendedName>
</protein>
<evidence type="ECO:0000256" key="8">
    <source>
        <dbReference type="ARBA" id="ARBA00023012"/>
    </source>
</evidence>
<dbReference type="InterPro" id="IPR003594">
    <property type="entry name" value="HATPase_dom"/>
</dbReference>
<keyword evidence="5" id="KW-0547">Nucleotide-binding</keyword>
<keyword evidence="7" id="KW-0067">ATP-binding</keyword>
<sequence>MEPQIKKPEFTDNDLHGIIEAVLQKYERNLPRGIKVKRYFAEDISSIKCDQAQLNAAFSNLVENALEAMGSKGVLTIRTAVVEKIIDKSVKRYVEIKFEDTGKGMSEQELANLFKPFESNKPGGTGLGLVITRSIIEQHQDQIKIESKEGIGTVVTVLLSTKR</sequence>
<dbReference type="Gene3D" id="3.30.565.10">
    <property type="entry name" value="Histidine kinase-like ATPase, C-terminal domain"/>
    <property type="match status" value="1"/>
</dbReference>
<name>A0A9C9EKC6_UNCW3</name>
<dbReference type="InterPro" id="IPR004358">
    <property type="entry name" value="Sig_transdc_His_kin-like_C"/>
</dbReference>
<dbReference type="GO" id="GO:0000160">
    <property type="term" value="P:phosphorelay signal transduction system"/>
    <property type="evidence" value="ECO:0007669"/>
    <property type="project" value="UniProtKB-KW"/>
</dbReference>
<evidence type="ECO:0000256" key="3">
    <source>
        <dbReference type="ARBA" id="ARBA00022553"/>
    </source>
</evidence>
<dbReference type="GO" id="GO:0004673">
    <property type="term" value="F:protein histidine kinase activity"/>
    <property type="evidence" value="ECO:0007669"/>
    <property type="project" value="UniProtKB-EC"/>
</dbReference>
<comment type="caution">
    <text evidence="10">The sequence shown here is derived from an EMBL/GenBank/DDBJ whole genome shotgun (WGS) entry which is preliminary data.</text>
</comment>
<reference evidence="10" key="1">
    <citation type="journal article" date="2020" name="mSystems">
        <title>Genome- and Community-Level Interaction Insights into Carbon Utilization and Element Cycling Functions of Hydrothermarchaeota in Hydrothermal Sediment.</title>
        <authorList>
            <person name="Zhou Z."/>
            <person name="Liu Y."/>
            <person name="Xu W."/>
            <person name="Pan J."/>
            <person name="Luo Z.H."/>
            <person name="Li M."/>
        </authorList>
    </citation>
    <scope>NUCLEOTIDE SEQUENCE</scope>
    <source>
        <strain evidence="10">HyVt-388</strain>
    </source>
</reference>
<comment type="catalytic activity">
    <reaction evidence="1">
        <text>ATP + protein L-histidine = ADP + protein N-phospho-L-histidine.</text>
        <dbReference type="EC" id="2.7.13.3"/>
    </reaction>
</comment>